<sequence length="364" mass="42357">MEIDTKGAVVGHKISKSVIKSDRRMTYNIVNEIVENDNEQYKKEYADFLDMFNTMLELRNILLEKRRKRGSVNFDLPECKIILNDIGEPIEIKPHERNTATSIIEEFMLICNETIAEDYFWQELPFVYRNHEVPDEEKIKKLTQFIFNFGYRFKGNTEDIHPKAIAQLLNSISGKPEEHIISRVVLRSMKQAKYMPESLGHFGLAAKYYCHFTSPIRRYPDLQIHRIIKENLAGGLNEKRITHYNKILADVSTQSSKRERLAEEAERETDNLKKVQYMTKHIGEKFMGIISGVTNWGIFVELSNTVEGLVALNTLRDDFYVFNPDKMCVTGEHTNKKYSLGDKITIMVDKADVENRTIDFIITE</sequence>
<accession>A0A644YUT1</accession>
<dbReference type="InterPro" id="IPR003029">
    <property type="entry name" value="S1_domain"/>
</dbReference>
<dbReference type="PROSITE" id="PS50126">
    <property type="entry name" value="S1"/>
    <property type="match status" value="1"/>
</dbReference>
<evidence type="ECO:0000313" key="2">
    <source>
        <dbReference type="EMBL" id="MPM32360.1"/>
    </source>
</evidence>
<proteinExistence type="predicted"/>
<dbReference type="CDD" id="cd04471">
    <property type="entry name" value="S1_RNase_R"/>
    <property type="match status" value="1"/>
</dbReference>
<dbReference type="Pfam" id="PF00575">
    <property type="entry name" value="S1"/>
    <property type="match status" value="1"/>
</dbReference>
<dbReference type="GO" id="GO:0003723">
    <property type="term" value="F:RNA binding"/>
    <property type="evidence" value="ECO:0007669"/>
    <property type="project" value="InterPro"/>
</dbReference>
<dbReference type="EMBL" id="VSSQ01006337">
    <property type="protein sequence ID" value="MPM32360.1"/>
    <property type="molecule type" value="Genomic_DNA"/>
</dbReference>
<name>A0A644YUT1_9ZZZZ</name>
<keyword evidence="2" id="KW-0378">Hydrolase</keyword>
<dbReference type="PANTHER" id="PTHR23355">
    <property type="entry name" value="RIBONUCLEASE"/>
    <property type="match status" value="1"/>
</dbReference>
<dbReference type="Pfam" id="PF00773">
    <property type="entry name" value="RNB"/>
    <property type="match status" value="1"/>
</dbReference>
<dbReference type="EC" id="3.1.13.1" evidence="2"/>
<feature type="domain" description="S1 motif" evidence="1">
    <location>
        <begin position="283"/>
        <end position="363"/>
    </location>
</feature>
<dbReference type="SMART" id="SM00955">
    <property type="entry name" value="RNB"/>
    <property type="match status" value="1"/>
</dbReference>
<dbReference type="AlphaFoldDB" id="A0A644YUT1"/>
<organism evidence="2">
    <name type="scientific">bioreactor metagenome</name>
    <dbReference type="NCBI Taxonomy" id="1076179"/>
    <lineage>
        <taxon>unclassified sequences</taxon>
        <taxon>metagenomes</taxon>
        <taxon>ecological metagenomes</taxon>
    </lineage>
</organism>
<dbReference type="GO" id="GO:0008859">
    <property type="term" value="F:exoribonuclease II activity"/>
    <property type="evidence" value="ECO:0007669"/>
    <property type="project" value="UniProtKB-EC"/>
</dbReference>
<dbReference type="SMART" id="SM00316">
    <property type="entry name" value="S1"/>
    <property type="match status" value="1"/>
</dbReference>
<evidence type="ECO:0000259" key="1">
    <source>
        <dbReference type="PROSITE" id="PS50126"/>
    </source>
</evidence>
<comment type="caution">
    <text evidence="2">The sequence shown here is derived from an EMBL/GenBank/DDBJ whole genome shotgun (WGS) entry which is preliminary data.</text>
</comment>
<dbReference type="Gene3D" id="2.40.50.140">
    <property type="entry name" value="Nucleic acid-binding proteins"/>
    <property type="match status" value="1"/>
</dbReference>
<dbReference type="InterPro" id="IPR012340">
    <property type="entry name" value="NA-bd_OB-fold"/>
</dbReference>
<dbReference type="SUPFAM" id="SSF50249">
    <property type="entry name" value="Nucleic acid-binding proteins"/>
    <property type="match status" value="2"/>
</dbReference>
<dbReference type="PANTHER" id="PTHR23355:SF9">
    <property type="entry name" value="DIS3-LIKE EXONUCLEASE 2"/>
    <property type="match status" value="1"/>
</dbReference>
<dbReference type="GO" id="GO:0005829">
    <property type="term" value="C:cytosol"/>
    <property type="evidence" value="ECO:0007669"/>
    <property type="project" value="TreeGrafter"/>
</dbReference>
<dbReference type="InterPro" id="IPR001900">
    <property type="entry name" value="RNase_II/R"/>
</dbReference>
<dbReference type="InterPro" id="IPR050180">
    <property type="entry name" value="RNR_Ribonuclease"/>
</dbReference>
<reference evidence="2" key="1">
    <citation type="submission" date="2019-08" db="EMBL/GenBank/DDBJ databases">
        <authorList>
            <person name="Kucharzyk K."/>
            <person name="Murdoch R.W."/>
            <person name="Higgins S."/>
            <person name="Loffler F."/>
        </authorList>
    </citation>
    <scope>NUCLEOTIDE SEQUENCE</scope>
</reference>
<gene>
    <name evidence="2" type="primary">rnr_22</name>
    <name evidence="2" type="ORF">SDC9_78922</name>
</gene>
<dbReference type="GO" id="GO:0006402">
    <property type="term" value="P:mRNA catabolic process"/>
    <property type="evidence" value="ECO:0007669"/>
    <property type="project" value="TreeGrafter"/>
</dbReference>
<protein>
    <submittedName>
        <fullName evidence="2">Ribonuclease R</fullName>
        <ecNumber evidence="2">3.1.13.1</ecNumber>
    </submittedName>
</protein>